<organism evidence="5 6">
    <name type="scientific">Dyella halodurans</name>
    <dbReference type="NCBI Taxonomy" id="1920171"/>
    <lineage>
        <taxon>Bacteria</taxon>
        <taxon>Pseudomonadati</taxon>
        <taxon>Pseudomonadota</taxon>
        <taxon>Gammaproteobacteria</taxon>
        <taxon>Lysobacterales</taxon>
        <taxon>Rhodanobacteraceae</taxon>
        <taxon>Dyella</taxon>
    </lineage>
</organism>
<dbReference type="Gene3D" id="3.40.30.10">
    <property type="entry name" value="Glutaredoxin"/>
    <property type="match status" value="1"/>
</dbReference>
<name>A0ABV9BXN9_9GAMM</name>
<dbReference type="Pfam" id="PF02630">
    <property type="entry name" value="SCO1-SenC"/>
    <property type="match status" value="1"/>
</dbReference>
<keyword evidence="3" id="KW-0732">Signal</keyword>
<dbReference type="InterPro" id="IPR013766">
    <property type="entry name" value="Thioredoxin_domain"/>
</dbReference>
<feature type="chain" id="PRO_5046085087" evidence="3">
    <location>
        <begin position="20"/>
        <end position="188"/>
    </location>
</feature>
<evidence type="ECO:0000256" key="3">
    <source>
        <dbReference type="SAM" id="SignalP"/>
    </source>
</evidence>
<keyword evidence="2" id="KW-0186">Copper</keyword>
<keyword evidence="6" id="KW-1185">Reference proteome</keyword>
<evidence type="ECO:0000256" key="1">
    <source>
        <dbReference type="ARBA" id="ARBA00010996"/>
    </source>
</evidence>
<sequence>MKHLLMLLCLVFFAGQVFARAPLPGDSVYQLEVRLTDQDGHDWPWAARRGHVQVVSMFYTSCTMVCPMVVDTMKLTAKALDESARGRLDLLLVSFDPARDSVAALREYADRRKLNAPPWTLARAESQDARQLAALLGLQYRQLPDGDFNHSSELILLDADGRILARSDVMGRLDPDFVQAVRKALAAK</sequence>
<dbReference type="RefSeq" id="WP_266149834.1">
    <property type="nucleotide sequence ID" value="NZ_CP064028.1"/>
</dbReference>
<evidence type="ECO:0000313" key="6">
    <source>
        <dbReference type="Proteomes" id="UP001595961"/>
    </source>
</evidence>
<gene>
    <name evidence="5" type="ORF">ACFO5W_01270</name>
</gene>
<reference evidence="6" key="1">
    <citation type="journal article" date="2019" name="Int. J. Syst. Evol. Microbiol.">
        <title>The Global Catalogue of Microorganisms (GCM) 10K type strain sequencing project: providing services to taxonomists for standard genome sequencing and annotation.</title>
        <authorList>
            <consortium name="The Broad Institute Genomics Platform"/>
            <consortium name="The Broad Institute Genome Sequencing Center for Infectious Disease"/>
            <person name="Wu L."/>
            <person name="Ma J."/>
        </authorList>
    </citation>
    <scope>NUCLEOTIDE SEQUENCE [LARGE SCALE GENOMIC DNA]</scope>
    <source>
        <strain evidence="6">CCM 4481</strain>
    </source>
</reference>
<dbReference type="Proteomes" id="UP001595961">
    <property type="component" value="Unassembled WGS sequence"/>
</dbReference>
<evidence type="ECO:0000259" key="4">
    <source>
        <dbReference type="PROSITE" id="PS51352"/>
    </source>
</evidence>
<feature type="domain" description="Thioredoxin" evidence="4">
    <location>
        <begin position="22"/>
        <end position="187"/>
    </location>
</feature>
<dbReference type="InterPro" id="IPR036249">
    <property type="entry name" value="Thioredoxin-like_sf"/>
</dbReference>
<feature type="signal peptide" evidence="3">
    <location>
        <begin position="1"/>
        <end position="19"/>
    </location>
</feature>
<dbReference type="InterPro" id="IPR003782">
    <property type="entry name" value="SCO1/SenC"/>
</dbReference>
<comment type="similarity">
    <text evidence="1">Belongs to the SCO1/2 family.</text>
</comment>
<dbReference type="EMBL" id="JBHSGA010000003">
    <property type="protein sequence ID" value="MFC4525252.1"/>
    <property type="molecule type" value="Genomic_DNA"/>
</dbReference>
<evidence type="ECO:0000256" key="2">
    <source>
        <dbReference type="ARBA" id="ARBA00023008"/>
    </source>
</evidence>
<accession>A0ABV9BXN9</accession>
<dbReference type="PROSITE" id="PS51352">
    <property type="entry name" value="THIOREDOXIN_2"/>
    <property type="match status" value="1"/>
</dbReference>
<evidence type="ECO:0000313" key="5">
    <source>
        <dbReference type="EMBL" id="MFC4525252.1"/>
    </source>
</evidence>
<dbReference type="SUPFAM" id="SSF52833">
    <property type="entry name" value="Thioredoxin-like"/>
    <property type="match status" value="1"/>
</dbReference>
<dbReference type="PANTHER" id="PTHR12151:SF25">
    <property type="entry name" value="LINALOOL DEHYDRATASE_ISOMERASE DOMAIN-CONTAINING PROTEIN"/>
    <property type="match status" value="1"/>
</dbReference>
<comment type="caution">
    <text evidence="5">The sequence shown here is derived from an EMBL/GenBank/DDBJ whole genome shotgun (WGS) entry which is preliminary data.</text>
</comment>
<protein>
    <submittedName>
        <fullName evidence="5">SCO family protein</fullName>
    </submittedName>
</protein>
<proteinExistence type="inferred from homology"/>
<dbReference type="PANTHER" id="PTHR12151">
    <property type="entry name" value="ELECTRON TRANSPORT PROTIN SCO1/SENC FAMILY MEMBER"/>
    <property type="match status" value="1"/>
</dbReference>
<dbReference type="CDD" id="cd02968">
    <property type="entry name" value="SCO"/>
    <property type="match status" value="1"/>
</dbReference>